<evidence type="ECO:0000313" key="3">
    <source>
        <dbReference type="Proteomes" id="UP001596494"/>
    </source>
</evidence>
<dbReference type="Proteomes" id="UP001596494">
    <property type="component" value="Unassembled WGS sequence"/>
</dbReference>
<name>A0ABW2K601_9BACI</name>
<feature type="transmembrane region" description="Helical" evidence="1">
    <location>
        <begin position="36"/>
        <end position="55"/>
    </location>
</feature>
<protein>
    <submittedName>
        <fullName evidence="2">Uncharacterized protein</fullName>
    </submittedName>
</protein>
<evidence type="ECO:0000256" key="1">
    <source>
        <dbReference type="SAM" id="Phobius"/>
    </source>
</evidence>
<keyword evidence="3" id="KW-1185">Reference proteome</keyword>
<dbReference type="EMBL" id="JBHTBY010000009">
    <property type="protein sequence ID" value="MFC7321528.1"/>
    <property type="molecule type" value="Genomic_DNA"/>
</dbReference>
<proteinExistence type="predicted"/>
<keyword evidence="1" id="KW-0812">Transmembrane</keyword>
<keyword evidence="1" id="KW-0472">Membrane</keyword>
<dbReference type="RefSeq" id="WP_289216652.1">
    <property type="nucleotide sequence ID" value="NZ_JAPVRC010000007.1"/>
</dbReference>
<sequence length="56" mass="6426">MEATINYRKKRQAKKESKLTFSQWVLKTIKRHKKRTTADATLGLIVTAAIIVINLV</sequence>
<accession>A0ABW2K601</accession>
<keyword evidence="1" id="KW-1133">Transmembrane helix</keyword>
<gene>
    <name evidence="2" type="ORF">ACFQMN_11600</name>
</gene>
<evidence type="ECO:0000313" key="2">
    <source>
        <dbReference type="EMBL" id="MFC7321528.1"/>
    </source>
</evidence>
<comment type="caution">
    <text evidence="2">The sequence shown here is derived from an EMBL/GenBank/DDBJ whole genome shotgun (WGS) entry which is preliminary data.</text>
</comment>
<organism evidence="2 3">
    <name type="scientific">Halobacillus campisalis</name>
    <dbReference type="NCBI Taxonomy" id="435909"/>
    <lineage>
        <taxon>Bacteria</taxon>
        <taxon>Bacillati</taxon>
        <taxon>Bacillota</taxon>
        <taxon>Bacilli</taxon>
        <taxon>Bacillales</taxon>
        <taxon>Bacillaceae</taxon>
        <taxon>Halobacillus</taxon>
    </lineage>
</organism>
<reference evidence="3" key="1">
    <citation type="journal article" date="2019" name="Int. J. Syst. Evol. Microbiol.">
        <title>The Global Catalogue of Microorganisms (GCM) 10K type strain sequencing project: providing services to taxonomists for standard genome sequencing and annotation.</title>
        <authorList>
            <consortium name="The Broad Institute Genomics Platform"/>
            <consortium name="The Broad Institute Genome Sequencing Center for Infectious Disease"/>
            <person name="Wu L."/>
            <person name="Ma J."/>
        </authorList>
    </citation>
    <scope>NUCLEOTIDE SEQUENCE [LARGE SCALE GENOMIC DNA]</scope>
    <source>
        <strain evidence="3">CCUG 73951</strain>
    </source>
</reference>